<name>Q2GJQ6_ANAPZ</name>
<keyword evidence="2" id="KW-1185">Reference proteome</keyword>
<evidence type="ECO:0000313" key="2">
    <source>
        <dbReference type="Proteomes" id="UP000001943"/>
    </source>
</evidence>
<dbReference type="EnsemblBacteria" id="ABD43498">
    <property type="protein sequence ID" value="ABD43498"/>
    <property type="gene ID" value="APH_0818"/>
</dbReference>
<reference evidence="1 2" key="1">
    <citation type="journal article" date="2006" name="PLoS Genet.">
        <title>Comparative genomics of emerging human ehrlichiosis agents.</title>
        <authorList>
            <person name="Dunning Hotopp J.C."/>
            <person name="Lin M."/>
            <person name="Madupu R."/>
            <person name="Crabtree J."/>
            <person name="Angiuoli S.V."/>
            <person name="Eisen J.A."/>
            <person name="Seshadri R."/>
            <person name="Ren Q."/>
            <person name="Wu M."/>
            <person name="Utterback T.R."/>
            <person name="Smith S."/>
            <person name="Lewis M."/>
            <person name="Khouri H."/>
            <person name="Zhang C."/>
            <person name="Niu H."/>
            <person name="Lin Q."/>
            <person name="Ohashi N."/>
            <person name="Zhi N."/>
            <person name="Nelson W."/>
            <person name="Brinkac L.M."/>
            <person name="Dodson R.J."/>
            <person name="Rosovitz M.J."/>
            <person name="Sundaram J."/>
            <person name="Daugherty S.C."/>
            <person name="Davidsen T."/>
            <person name="Durkin A.S."/>
            <person name="Gwinn M."/>
            <person name="Haft D.H."/>
            <person name="Selengut J.D."/>
            <person name="Sullivan S.A."/>
            <person name="Zafar N."/>
            <person name="Zhou L."/>
            <person name="Benahmed F."/>
            <person name="Forberger H."/>
            <person name="Halpin R."/>
            <person name="Mulligan S."/>
            <person name="Robinson J."/>
            <person name="White O."/>
            <person name="Rikihisa Y."/>
            <person name="Tettelin H."/>
        </authorList>
    </citation>
    <scope>NUCLEOTIDE SEQUENCE [LARGE SCALE GENOMIC DNA]</scope>
    <source>
        <strain evidence="1 2">HZ</strain>
    </source>
</reference>
<protein>
    <submittedName>
        <fullName evidence="1">Uncharacterized protein</fullName>
    </submittedName>
</protein>
<dbReference type="EMBL" id="CP000235">
    <property type="protein sequence ID" value="ABD43498.1"/>
    <property type="molecule type" value="Genomic_DNA"/>
</dbReference>
<gene>
    <name evidence="1" type="ordered locus">APH_0818</name>
</gene>
<dbReference type="HOGENOM" id="CLU_2406916_0_0_5"/>
<dbReference type="KEGG" id="aph:APH_0818"/>
<sequence>MLRVLEIITKFMEYASALEPIVHSACRLFCGNKEVHHEIVQKNTAKRLRSLLEVVTHKNMPTHWVFVWSRFAQLYDVAIFLSKEFDFVGHFLLKDAKCSIPCA</sequence>
<organism evidence="1 2">
    <name type="scientific">Anaplasma phagocytophilum (strain HZ)</name>
    <dbReference type="NCBI Taxonomy" id="212042"/>
    <lineage>
        <taxon>Bacteria</taxon>
        <taxon>Pseudomonadati</taxon>
        <taxon>Pseudomonadota</taxon>
        <taxon>Alphaproteobacteria</taxon>
        <taxon>Rickettsiales</taxon>
        <taxon>Anaplasmataceae</taxon>
        <taxon>Anaplasma</taxon>
        <taxon>phagocytophilum group</taxon>
    </lineage>
</organism>
<dbReference type="PaxDb" id="212042-APH_0818"/>
<dbReference type="AlphaFoldDB" id="Q2GJQ6"/>
<accession>Q2GJQ6</accession>
<dbReference type="Proteomes" id="UP000001943">
    <property type="component" value="Chromosome"/>
</dbReference>
<evidence type="ECO:0000313" key="1">
    <source>
        <dbReference type="EMBL" id="ABD43498.1"/>
    </source>
</evidence>
<proteinExistence type="predicted"/>